<evidence type="ECO:0000313" key="1">
    <source>
        <dbReference type="EMBL" id="KAF9651709.1"/>
    </source>
</evidence>
<dbReference type="Proteomes" id="UP000886501">
    <property type="component" value="Unassembled WGS sequence"/>
</dbReference>
<evidence type="ECO:0000313" key="2">
    <source>
        <dbReference type="Proteomes" id="UP000886501"/>
    </source>
</evidence>
<gene>
    <name evidence="1" type="ORF">BDM02DRAFT_3154110</name>
</gene>
<keyword evidence="2" id="KW-1185">Reference proteome</keyword>
<accession>A0ACB6ZQ56</accession>
<reference evidence="1" key="2">
    <citation type="journal article" date="2020" name="Nat. Commun.">
        <title>Large-scale genome sequencing of mycorrhizal fungi provides insights into the early evolution of symbiotic traits.</title>
        <authorList>
            <person name="Miyauchi S."/>
            <person name="Kiss E."/>
            <person name="Kuo A."/>
            <person name="Drula E."/>
            <person name="Kohler A."/>
            <person name="Sanchez-Garcia M."/>
            <person name="Morin E."/>
            <person name="Andreopoulos B."/>
            <person name="Barry K.W."/>
            <person name="Bonito G."/>
            <person name="Buee M."/>
            <person name="Carver A."/>
            <person name="Chen C."/>
            <person name="Cichocki N."/>
            <person name="Clum A."/>
            <person name="Culley D."/>
            <person name="Crous P.W."/>
            <person name="Fauchery L."/>
            <person name="Girlanda M."/>
            <person name="Hayes R.D."/>
            <person name="Keri Z."/>
            <person name="LaButti K."/>
            <person name="Lipzen A."/>
            <person name="Lombard V."/>
            <person name="Magnuson J."/>
            <person name="Maillard F."/>
            <person name="Murat C."/>
            <person name="Nolan M."/>
            <person name="Ohm R.A."/>
            <person name="Pangilinan J."/>
            <person name="Pereira M.F."/>
            <person name="Perotto S."/>
            <person name="Peter M."/>
            <person name="Pfister S."/>
            <person name="Riley R."/>
            <person name="Sitrit Y."/>
            <person name="Stielow J.B."/>
            <person name="Szollosi G."/>
            <person name="Zifcakova L."/>
            <person name="Stursova M."/>
            <person name="Spatafora J.W."/>
            <person name="Tedersoo L."/>
            <person name="Vaario L.M."/>
            <person name="Yamada A."/>
            <person name="Yan M."/>
            <person name="Wang P."/>
            <person name="Xu J."/>
            <person name="Bruns T."/>
            <person name="Baldrian P."/>
            <person name="Vilgalys R."/>
            <person name="Dunand C."/>
            <person name="Henrissat B."/>
            <person name="Grigoriev I.V."/>
            <person name="Hibbett D."/>
            <person name="Nagy L.G."/>
            <person name="Martin F.M."/>
        </authorList>
    </citation>
    <scope>NUCLEOTIDE SEQUENCE</scope>
    <source>
        <strain evidence="1">P2</strain>
    </source>
</reference>
<dbReference type="EMBL" id="MU117973">
    <property type="protein sequence ID" value="KAF9651709.1"/>
    <property type="molecule type" value="Genomic_DNA"/>
</dbReference>
<sequence length="167" mass="19470">MGPIVPILRLAYLFLNIYDTYKVLKTPPPSARNGGQPSQRAMTQRKRDMKGIMTIWIVWCCITTYEKAVDPLVIYFPFYDEIKSIFLLFFIFTRARGAEPVYLHVIRHLVKPHAQTFDTLLETIHLFGDFLVVLISWPIQAIYAWRRTRPGGWVWRPSDLVPTPSCL</sequence>
<reference evidence="1" key="1">
    <citation type="submission" date="2019-10" db="EMBL/GenBank/DDBJ databases">
        <authorList>
            <consortium name="DOE Joint Genome Institute"/>
            <person name="Kuo A."/>
            <person name="Miyauchi S."/>
            <person name="Kiss E."/>
            <person name="Drula E."/>
            <person name="Kohler A."/>
            <person name="Sanchez-Garcia M."/>
            <person name="Andreopoulos B."/>
            <person name="Barry K.W."/>
            <person name="Bonito G."/>
            <person name="Buee M."/>
            <person name="Carver A."/>
            <person name="Chen C."/>
            <person name="Cichocki N."/>
            <person name="Clum A."/>
            <person name="Culley D."/>
            <person name="Crous P.W."/>
            <person name="Fauchery L."/>
            <person name="Girlanda M."/>
            <person name="Hayes R."/>
            <person name="Keri Z."/>
            <person name="Labutti K."/>
            <person name="Lipzen A."/>
            <person name="Lombard V."/>
            <person name="Magnuson J."/>
            <person name="Maillard F."/>
            <person name="Morin E."/>
            <person name="Murat C."/>
            <person name="Nolan M."/>
            <person name="Ohm R."/>
            <person name="Pangilinan J."/>
            <person name="Pereira M."/>
            <person name="Perotto S."/>
            <person name="Peter M."/>
            <person name="Riley R."/>
            <person name="Sitrit Y."/>
            <person name="Stielow B."/>
            <person name="Szollosi G."/>
            <person name="Zifcakova L."/>
            <person name="Stursova M."/>
            <person name="Spatafora J.W."/>
            <person name="Tedersoo L."/>
            <person name="Vaario L.-M."/>
            <person name="Yamada A."/>
            <person name="Yan M."/>
            <person name="Wang P."/>
            <person name="Xu J."/>
            <person name="Bruns T."/>
            <person name="Baldrian P."/>
            <person name="Vilgalys R."/>
            <person name="Henrissat B."/>
            <person name="Grigoriev I.V."/>
            <person name="Hibbett D."/>
            <person name="Nagy L.G."/>
            <person name="Martin F.M."/>
        </authorList>
    </citation>
    <scope>NUCLEOTIDE SEQUENCE</scope>
    <source>
        <strain evidence="1">P2</strain>
    </source>
</reference>
<proteinExistence type="predicted"/>
<organism evidence="1 2">
    <name type="scientific">Thelephora ganbajun</name>
    <name type="common">Ganba fungus</name>
    <dbReference type="NCBI Taxonomy" id="370292"/>
    <lineage>
        <taxon>Eukaryota</taxon>
        <taxon>Fungi</taxon>
        <taxon>Dikarya</taxon>
        <taxon>Basidiomycota</taxon>
        <taxon>Agaricomycotina</taxon>
        <taxon>Agaricomycetes</taxon>
        <taxon>Thelephorales</taxon>
        <taxon>Thelephoraceae</taxon>
        <taxon>Thelephora</taxon>
    </lineage>
</organism>
<comment type="caution">
    <text evidence="1">The sequence shown here is derived from an EMBL/GenBank/DDBJ whole genome shotgun (WGS) entry which is preliminary data.</text>
</comment>
<protein>
    <submittedName>
        <fullName evidence="1">Uncharacterized protein</fullName>
    </submittedName>
</protein>
<name>A0ACB6ZQ56_THEGA</name>